<dbReference type="EMBL" id="JANSHE010007759">
    <property type="protein sequence ID" value="KAJ2956659.1"/>
    <property type="molecule type" value="Genomic_DNA"/>
</dbReference>
<evidence type="ECO:0000313" key="2">
    <source>
        <dbReference type="Proteomes" id="UP001144978"/>
    </source>
</evidence>
<accession>A0ACC1MD68</accession>
<evidence type="ECO:0000313" key="1">
    <source>
        <dbReference type="EMBL" id="KAJ2956659.1"/>
    </source>
</evidence>
<dbReference type="Proteomes" id="UP001144978">
    <property type="component" value="Unassembled WGS sequence"/>
</dbReference>
<organism evidence="1 2">
    <name type="scientific">Trametes sanguinea</name>
    <dbReference type="NCBI Taxonomy" id="158606"/>
    <lineage>
        <taxon>Eukaryota</taxon>
        <taxon>Fungi</taxon>
        <taxon>Dikarya</taxon>
        <taxon>Basidiomycota</taxon>
        <taxon>Agaricomycotina</taxon>
        <taxon>Agaricomycetes</taxon>
        <taxon>Polyporales</taxon>
        <taxon>Polyporaceae</taxon>
        <taxon>Trametes</taxon>
    </lineage>
</organism>
<comment type="caution">
    <text evidence="1">The sequence shown here is derived from an EMBL/GenBank/DDBJ whole genome shotgun (WGS) entry which is preliminary data.</text>
</comment>
<name>A0ACC1MD68_9APHY</name>
<sequence length="99" mass="11805">MSPYRGSHYPDLPNARPVILRKRLTWEELLGYFRTWSPLHTFHEKYPEDLQREDGDIAVRFWRKLKEEVARSEGKETVPNDEDTIDIEWPLALLLARKA</sequence>
<reference evidence="1" key="1">
    <citation type="submission" date="2022-08" db="EMBL/GenBank/DDBJ databases">
        <title>Genome Sequence of Pycnoporus sanguineus.</title>
        <authorList>
            <person name="Buettner E."/>
        </authorList>
    </citation>
    <scope>NUCLEOTIDE SEQUENCE</scope>
    <source>
        <strain evidence="1">CG-C14</strain>
    </source>
</reference>
<protein>
    <submittedName>
        <fullName evidence="1">Uncharacterized protein</fullName>
    </submittedName>
</protein>
<keyword evidence="2" id="KW-1185">Reference proteome</keyword>
<proteinExistence type="predicted"/>
<gene>
    <name evidence="1" type="ORF">NUW54_g14651</name>
</gene>